<comment type="caution">
    <text evidence="2">The sequence shown here is derived from an EMBL/GenBank/DDBJ whole genome shotgun (WGS) entry which is preliminary data.</text>
</comment>
<name>A0A814G7J5_9BILA</name>
<reference evidence="2" key="1">
    <citation type="submission" date="2021-02" db="EMBL/GenBank/DDBJ databases">
        <authorList>
            <person name="Nowell W R."/>
        </authorList>
    </citation>
    <scope>NUCLEOTIDE SEQUENCE</scope>
</reference>
<keyword evidence="3" id="KW-1185">Reference proteome</keyword>
<dbReference type="EMBL" id="CAJNOI010000067">
    <property type="protein sequence ID" value="CAF0990158.1"/>
    <property type="molecule type" value="Genomic_DNA"/>
</dbReference>
<dbReference type="OrthoDB" id="10523982at2759"/>
<accession>A0A814G7J5</accession>
<sequence>MSSTDKKSQVIIDLNKILNENDFTEIRQMENEFKLNGWCFVYLPKELIPDPKLLKEMTLFSFGYRNIWLFESDP</sequence>
<proteinExistence type="predicted"/>
<dbReference type="AlphaFoldDB" id="A0A814G7J5"/>
<gene>
    <name evidence="1" type="ORF">BJG266_LOCUS15349</name>
    <name evidence="2" type="ORF">QVE165_LOCUS14599</name>
</gene>
<evidence type="ECO:0000313" key="3">
    <source>
        <dbReference type="Proteomes" id="UP000663832"/>
    </source>
</evidence>
<dbReference type="Proteomes" id="UP000663832">
    <property type="component" value="Unassembled WGS sequence"/>
</dbReference>
<dbReference type="EMBL" id="CAJNOM010000077">
    <property type="protein sequence ID" value="CAF0994808.1"/>
    <property type="molecule type" value="Genomic_DNA"/>
</dbReference>
<protein>
    <submittedName>
        <fullName evidence="2">Uncharacterized protein</fullName>
    </submittedName>
</protein>
<organism evidence="2 3">
    <name type="scientific">Adineta steineri</name>
    <dbReference type="NCBI Taxonomy" id="433720"/>
    <lineage>
        <taxon>Eukaryota</taxon>
        <taxon>Metazoa</taxon>
        <taxon>Spiralia</taxon>
        <taxon>Gnathifera</taxon>
        <taxon>Rotifera</taxon>
        <taxon>Eurotatoria</taxon>
        <taxon>Bdelloidea</taxon>
        <taxon>Adinetida</taxon>
        <taxon>Adinetidae</taxon>
        <taxon>Adineta</taxon>
    </lineage>
</organism>
<evidence type="ECO:0000313" key="2">
    <source>
        <dbReference type="EMBL" id="CAF0994808.1"/>
    </source>
</evidence>
<evidence type="ECO:0000313" key="1">
    <source>
        <dbReference type="EMBL" id="CAF0990158.1"/>
    </source>
</evidence>
<dbReference type="Proteomes" id="UP000663877">
    <property type="component" value="Unassembled WGS sequence"/>
</dbReference>